<dbReference type="SMART" id="SM00267">
    <property type="entry name" value="GGDEF"/>
    <property type="match status" value="1"/>
</dbReference>
<gene>
    <name evidence="5" type="ORF">FTW19_25420</name>
</gene>
<feature type="transmembrane region" description="Helical" evidence="3">
    <location>
        <begin position="6"/>
        <end position="26"/>
    </location>
</feature>
<protein>
    <recommendedName>
        <fullName evidence="1">diguanylate cyclase</fullName>
        <ecNumber evidence="1">2.7.7.65</ecNumber>
    </recommendedName>
</protein>
<keyword evidence="3" id="KW-0812">Transmembrane</keyword>
<reference evidence="5 6" key="1">
    <citation type="submission" date="2019-08" db="EMBL/GenBank/DDBJ databases">
        <title>Complete genome sequence of Terriglobus albidus strain ORNL.</title>
        <authorList>
            <person name="Podar M."/>
        </authorList>
    </citation>
    <scope>NUCLEOTIDE SEQUENCE [LARGE SCALE GENOMIC DNA]</scope>
    <source>
        <strain evidence="5 6">ORNL</strain>
    </source>
</reference>
<accession>A0A5B9EGV6</accession>
<evidence type="ECO:0000256" key="1">
    <source>
        <dbReference type="ARBA" id="ARBA00012528"/>
    </source>
</evidence>
<feature type="transmembrane region" description="Helical" evidence="3">
    <location>
        <begin position="63"/>
        <end position="80"/>
    </location>
</feature>
<dbReference type="Proteomes" id="UP000321820">
    <property type="component" value="Chromosome"/>
</dbReference>
<comment type="catalytic activity">
    <reaction evidence="2">
        <text>2 GTP = 3',3'-c-di-GMP + 2 diphosphate</text>
        <dbReference type="Rhea" id="RHEA:24898"/>
        <dbReference type="ChEBI" id="CHEBI:33019"/>
        <dbReference type="ChEBI" id="CHEBI:37565"/>
        <dbReference type="ChEBI" id="CHEBI:58805"/>
        <dbReference type="EC" id="2.7.7.65"/>
    </reaction>
</comment>
<dbReference type="Pfam" id="PF00990">
    <property type="entry name" value="GGDEF"/>
    <property type="match status" value="1"/>
</dbReference>
<dbReference type="SUPFAM" id="SSF55073">
    <property type="entry name" value="Nucleotide cyclase"/>
    <property type="match status" value="1"/>
</dbReference>
<dbReference type="Gene3D" id="3.30.70.270">
    <property type="match status" value="1"/>
</dbReference>
<evidence type="ECO:0000256" key="2">
    <source>
        <dbReference type="ARBA" id="ARBA00034247"/>
    </source>
</evidence>
<organism evidence="5 6">
    <name type="scientific">Terriglobus albidus</name>
    <dbReference type="NCBI Taxonomy" id="1592106"/>
    <lineage>
        <taxon>Bacteria</taxon>
        <taxon>Pseudomonadati</taxon>
        <taxon>Acidobacteriota</taxon>
        <taxon>Terriglobia</taxon>
        <taxon>Terriglobales</taxon>
        <taxon>Acidobacteriaceae</taxon>
        <taxon>Terriglobus</taxon>
    </lineage>
</organism>
<evidence type="ECO:0000256" key="3">
    <source>
        <dbReference type="SAM" id="Phobius"/>
    </source>
</evidence>
<dbReference type="RefSeq" id="WP_147650343.1">
    <property type="nucleotide sequence ID" value="NZ_CP042806.1"/>
</dbReference>
<dbReference type="InterPro" id="IPR000160">
    <property type="entry name" value="GGDEF_dom"/>
</dbReference>
<dbReference type="KEGG" id="talb:FTW19_25420"/>
<dbReference type="PANTHER" id="PTHR45138">
    <property type="entry name" value="REGULATORY COMPONENTS OF SENSORY TRANSDUCTION SYSTEM"/>
    <property type="match status" value="1"/>
</dbReference>
<sequence length="399" mass="44336">MNVPLSLRWMVESYVLLLGMLMLGLGLAAHSMPRLRGVLRLCASMLLIALAMVILFYRNQIPRISFILSDGLIITGFALMDETMTRFLKLRYTERWVDALLFVGTVGFSIYSQIMHLPMRTRTELLVLALALQTTRSGITLLRRAPSSLQLPARFLAGSFFLFSSFCLVRMVLPILRGQLLNLPADDQAFMVDGASRLSKVVLLCASIAIGYLWMAALQLSNELDALSLTDPLTSVLNRRGLEDRLGRELRRASMNGGRIALISLDVDHFKLINDRYGHPGGDSVLSTFAKALSEMLRPADALGRFGGEEFVAILPNTDEEGARVVAERLRERLRSLRFEFDAQLRLTASFGVTVCERGEDDQGALRRCDQALYAAKQSGRNRVVAFTSLEAQAVSSNN</sequence>
<feature type="domain" description="GGDEF" evidence="4">
    <location>
        <begin position="258"/>
        <end position="389"/>
    </location>
</feature>
<dbReference type="NCBIfam" id="TIGR00254">
    <property type="entry name" value="GGDEF"/>
    <property type="match status" value="1"/>
</dbReference>
<evidence type="ECO:0000313" key="6">
    <source>
        <dbReference type="Proteomes" id="UP000321820"/>
    </source>
</evidence>
<feature type="transmembrane region" description="Helical" evidence="3">
    <location>
        <begin position="201"/>
        <end position="220"/>
    </location>
</feature>
<feature type="transmembrane region" description="Helical" evidence="3">
    <location>
        <begin position="38"/>
        <end position="57"/>
    </location>
</feature>
<evidence type="ECO:0000259" key="4">
    <source>
        <dbReference type="PROSITE" id="PS50887"/>
    </source>
</evidence>
<keyword evidence="3" id="KW-0472">Membrane</keyword>
<keyword evidence="3" id="KW-1133">Transmembrane helix</keyword>
<evidence type="ECO:0000313" key="5">
    <source>
        <dbReference type="EMBL" id="QEE31049.1"/>
    </source>
</evidence>
<feature type="transmembrane region" description="Helical" evidence="3">
    <location>
        <begin position="100"/>
        <end position="119"/>
    </location>
</feature>
<dbReference type="FunFam" id="3.30.70.270:FF:000001">
    <property type="entry name" value="Diguanylate cyclase domain protein"/>
    <property type="match status" value="1"/>
</dbReference>
<dbReference type="InterPro" id="IPR043128">
    <property type="entry name" value="Rev_trsase/Diguanyl_cyclase"/>
</dbReference>
<dbReference type="CDD" id="cd01949">
    <property type="entry name" value="GGDEF"/>
    <property type="match status" value="1"/>
</dbReference>
<dbReference type="GO" id="GO:0052621">
    <property type="term" value="F:diguanylate cyclase activity"/>
    <property type="evidence" value="ECO:0007669"/>
    <property type="project" value="UniProtKB-EC"/>
</dbReference>
<dbReference type="EC" id="2.7.7.65" evidence="1"/>
<dbReference type="PANTHER" id="PTHR45138:SF9">
    <property type="entry name" value="DIGUANYLATE CYCLASE DGCM-RELATED"/>
    <property type="match status" value="1"/>
</dbReference>
<feature type="transmembrane region" description="Helical" evidence="3">
    <location>
        <begin position="155"/>
        <end position="176"/>
    </location>
</feature>
<dbReference type="InterPro" id="IPR050469">
    <property type="entry name" value="Diguanylate_Cyclase"/>
</dbReference>
<dbReference type="EMBL" id="CP042806">
    <property type="protein sequence ID" value="QEE31049.1"/>
    <property type="molecule type" value="Genomic_DNA"/>
</dbReference>
<dbReference type="PROSITE" id="PS50887">
    <property type="entry name" value="GGDEF"/>
    <property type="match status" value="1"/>
</dbReference>
<dbReference type="AlphaFoldDB" id="A0A5B9EGV6"/>
<dbReference type="InterPro" id="IPR029787">
    <property type="entry name" value="Nucleotide_cyclase"/>
</dbReference>
<dbReference type="OrthoDB" id="23692at2"/>
<proteinExistence type="predicted"/>
<name>A0A5B9EGV6_9BACT</name>
<keyword evidence="6" id="KW-1185">Reference proteome</keyword>